<evidence type="ECO:0000256" key="1">
    <source>
        <dbReference type="SAM" id="MobiDB-lite"/>
    </source>
</evidence>
<feature type="compositionally biased region" description="Basic and acidic residues" evidence="1">
    <location>
        <begin position="337"/>
        <end position="362"/>
    </location>
</feature>
<feature type="compositionally biased region" description="Pro residues" evidence="1">
    <location>
        <begin position="90"/>
        <end position="99"/>
    </location>
</feature>
<feature type="region of interest" description="Disordered" evidence="1">
    <location>
        <begin position="133"/>
        <end position="156"/>
    </location>
</feature>
<evidence type="ECO:0000313" key="4">
    <source>
        <dbReference type="RefSeq" id="XP_030538701.1"/>
    </source>
</evidence>
<proteinExistence type="predicted"/>
<feature type="region of interest" description="Disordered" evidence="1">
    <location>
        <begin position="585"/>
        <end position="628"/>
    </location>
</feature>
<dbReference type="GeneID" id="115746888"/>
<sequence length="677" mass="75019">MTVKNMMEDTQLNFNQPFLTVRRFSSTIASAEGQEKRRTNKALPTIPPLPPYKSELKSGPIRNPGTVPFVWEQCPGRPKNESLSRSRNPKCPPAAPKLPPGRIATVKQQDSQKYSDGVMGVQSQTRDMVLYSENAQSNNEGAKKKDTTEEKGIPGSDYGDEAYVDALDSFSQSESFFLNCSVSGLSGVDGSDMRLSGRFSRDPPARDFMMYRFLPAAKAMASEAPLHFVRKQFVAQDLPRHPVKKAVVGGENCRLEVLKPSVPPMTQVRVGEESKDDDYYDNETSTTKVCGLFPRFCLLNPVPGMRMQTAGLTVHKTQLNATNAKYQGETRSKHKKNASDEQRSVGGRLKAELHENKFDLKSTRRQTTFKSDDKKLEGSSLYSRLQGNGKFEHQNGFSEAVPQGEERPVSLHENVKNSKVDVSNSRGKRFINLRELLDSERAEWRAGNTSPVVEKTVHVDAVHVVKSQGHTSPSGGKEPSHSEGDLFDIKATRKKVEEAILVDSLSLDVENIEHPEKKKTMSELEGVHFTDSPLLSASDRLNQYMNIDLSRHDQALTLVGIKETSSKVGRDGKIDVESKALMRLGDRQNPSTAYSPLPLPPPLPKSPSDSWLSRTMPSISSKKPSPLSSLSINVVNGKHASESAPVDPKWETIVKSSNVHHGHLRFSEELLPPIPET</sequence>
<accession>A0A8B8PWR0</accession>
<feature type="compositionally biased region" description="Low complexity" evidence="1">
    <location>
        <begin position="606"/>
        <end position="628"/>
    </location>
</feature>
<gene>
    <name evidence="3 4 5" type="primary">LOC115746888</name>
</gene>
<feature type="region of interest" description="Disordered" evidence="1">
    <location>
        <begin position="325"/>
        <end position="372"/>
    </location>
</feature>
<protein>
    <submittedName>
        <fullName evidence="3 4">Uncharacterized protein LOC115746888</fullName>
    </submittedName>
</protein>
<feature type="compositionally biased region" description="Basic and acidic residues" evidence="1">
    <location>
        <begin position="141"/>
        <end position="152"/>
    </location>
</feature>
<dbReference type="RefSeq" id="XP_030538704.1">
    <property type="nucleotide sequence ID" value="XM_030682844.1"/>
</dbReference>
<organism evidence="2 5">
    <name type="scientific">Rhodamnia argentea</name>
    <dbReference type="NCBI Taxonomy" id="178133"/>
    <lineage>
        <taxon>Eukaryota</taxon>
        <taxon>Viridiplantae</taxon>
        <taxon>Streptophyta</taxon>
        <taxon>Embryophyta</taxon>
        <taxon>Tracheophyta</taxon>
        <taxon>Spermatophyta</taxon>
        <taxon>Magnoliopsida</taxon>
        <taxon>eudicotyledons</taxon>
        <taxon>Gunneridae</taxon>
        <taxon>Pentapetalae</taxon>
        <taxon>rosids</taxon>
        <taxon>malvids</taxon>
        <taxon>Myrtales</taxon>
        <taxon>Myrtaceae</taxon>
        <taxon>Myrtoideae</taxon>
        <taxon>Myrteae</taxon>
        <taxon>Australasian group</taxon>
        <taxon>Rhodamnia</taxon>
    </lineage>
</organism>
<dbReference type="KEGG" id="rarg:115746888"/>
<dbReference type="AlphaFoldDB" id="A0A8B8PWR0"/>
<dbReference type="OrthoDB" id="677721at2759"/>
<keyword evidence="2" id="KW-1185">Reference proteome</keyword>
<dbReference type="Proteomes" id="UP000827889">
    <property type="component" value="Chromosome 7"/>
</dbReference>
<dbReference type="RefSeq" id="XP_030538700.1">
    <property type="nucleotide sequence ID" value="XM_030682840.1"/>
</dbReference>
<evidence type="ECO:0000313" key="3">
    <source>
        <dbReference type="RefSeq" id="XP_030538700.1"/>
    </source>
</evidence>
<evidence type="ECO:0000313" key="5">
    <source>
        <dbReference type="RefSeq" id="XP_030538704.1"/>
    </source>
</evidence>
<reference evidence="3 4" key="1">
    <citation type="submission" date="2025-04" db="UniProtKB">
        <authorList>
            <consortium name="RefSeq"/>
        </authorList>
    </citation>
    <scope>IDENTIFICATION</scope>
</reference>
<dbReference type="PANTHER" id="PTHR33671:SF2">
    <property type="entry name" value="N-METHYLTRANSFERASE, PUTATIVE (DUF688)-RELATED"/>
    <property type="match status" value="1"/>
</dbReference>
<name>A0A8B8PWR0_9MYRT</name>
<dbReference type="PANTHER" id="PTHR33671">
    <property type="entry name" value="N-METHYLTRANSFERASE, PUTATIVE (DUF688)-RELATED"/>
    <property type="match status" value="1"/>
</dbReference>
<dbReference type="Pfam" id="PF05097">
    <property type="entry name" value="DUF688"/>
    <property type="match status" value="1"/>
</dbReference>
<evidence type="ECO:0000313" key="2">
    <source>
        <dbReference type="Proteomes" id="UP000827889"/>
    </source>
</evidence>
<dbReference type="InterPro" id="IPR007789">
    <property type="entry name" value="DUF688"/>
</dbReference>
<feature type="region of interest" description="Disordered" evidence="1">
    <location>
        <begin position="31"/>
        <end position="101"/>
    </location>
</feature>
<dbReference type="RefSeq" id="XP_030538701.1">
    <property type="nucleotide sequence ID" value="XM_030682841.1"/>
</dbReference>